<reference evidence="6 7" key="1">
    <citation type="journal article" date="2023" name="Hortic Res">
        <title>Pangenome of water caltrop reveals structural variations and asymmetric subgenome divergence after allopolyploidization.</title>
        <authorList>
            <person name="Zhang X."/>
            <person name="Chen Y."/>
            <person name="Wang L."/>
            <person name="Yuan Y."/>
            <person name="Fang M."/>
            <person name="Shi L."/>
            <person name="Lu R."/>
            <person name="Comes H.P."/>
            <person name="Ma Y."/>
            <person name="Chen Y."/>
            <person name="Huang G."/>
            <person name="Zhou Y."/>
            <person name="Zheng Z."/>
            <person name="Qiu Y."/>
        </authorList>
    </citation>
    <scope>NUCLEOTIDE SEQUENCE [LARGE SCALE GENOMIC DNA]</scope>
    <source>
        <tissue evidence="6">Roots</tissue>
    </source>
</reference>
<evidence type="ECO:0000256" key="3">
    <source>
        <dbReference type="ARBA" id="ARBA00022679"/>
    </source>
</evidence>
<dbReference type="SUPFAM" id="SSF53756">
    <property type="entry name" value="UDP-Glycosyltransferase/glycogen phosphorylase"/>
    <property type="match status" value="1"/>
</dbReference>
<accession>A0AAN7Q382</accession>
<dbReference type="Pfam" id="PF00201">
    <property type="entry name" value="UDPGT"/>
    <property type="match status" value="1"/>
</dbReference>
<keyword evidence="3 4" id="KW-0808">Transferase</keyword>
<dbReference type="GO" id="GO:0080043">
    <property type="term" value="F:quercetin 3-O-glucosyltransferase activity"/>
    <property type="evidence" value="ECO:0007669"/>
    <property type="project" value="TreeGrafter"/>
</dbReference>
<organism evidence="6 7">
    <name type="scientific">Trapa incisa</name>
    <dbReference type="NCBI Taxonomy" id="236973"/>
    <lineage>
        <taxon>Eukaryota</taxon>
        <taxon>Viridiplantae</taxon>
        <taxon>Streptophyta</taxon>
        <taxon>Embryophyta</taxon>
        <taxon>Tracheophyta</taxon>
        <taxon>Spermatophyta</taxon>
        <taxon>Magnoliopsida</taxon>
        <taxon>eudicotyledons</taxon>
        <taxon>Gunneridae</taxon>
        <taxon>Pentapetalae</taxon>
        <taxon>rosids</taxon>
        <taxon>malvids</taxon>
        <taxon>Myrtales</taxon>
        <taxon>Lythraceae</taxon>
        <taxon>Trapa</taxon>
    </lineage>
</organism>
<keyword evidence="7" id="KW-1185">Reference proteome</keyword>
<evidence type="ECO:0000256" key="2">
    <source>
        <dbReference type="ARBA" id="ARBA00022676"/>
    </source>
</evidence>
<dbReference type="InterPro" id="IPR002213">
    <property type="entry name" value="UDP_glucos_trans"/>
</dbReference>
<evidence type="ECO:0000256" key="1">
    <source>
        <dbReference type="ARBA" id="ARBA00009995"/>
    </source>
</evidence>
<sequence>MKAHAVCLPFPAQSHIGAMLKLAKLLHHQIGLCITFVNTEFNHRRLLAARGASFTADLPAGSFQFAVIPDGLPPSEPNATQSLASLCEAARYHMAPPFCTLIGDLNSPASSGFPPVSLIVTDGVMKFSADPAGVKFGIPVVELYTVAASFLMVSMKDPLLKDRSFALLDRIGMAGEENRIPGMKNITLSDLPSSMGLPDPDNMILNLMRDVMERMGKASATIIHTFQALEADVMNAFSYMFDTPFYAIGPFHLLTAKIPAVDGGLNRIGCNLWKEDSECLRWLNLQEPRSVLYINFGSIASLTTQQLVEFAMGIAGSNHPFLWIIRPDLVTGSPAAMEALPPEFGEETKGRGFISEWCAQEEVLNHPSVGGFLTHCGWNSVLESLSAGVPMLCWPCGGDQVINSKYVCMEWEAGLEIDQDVKRHGVVSVVREMMGGGEKGKHLMNSAMAWKEKAMAAIGPLGSSSMNLDKLLQHVLSK</sequence>
<protein>
    <recommendedName>
        <fullName evidence="5">Glycosyltransferase</fullName>
        <ecNumber evidence="5">2.4.1.-</ecNumber>
    </recommendedName>
</protein>
<comment type="similarity">
    <text evidence="1 4">Belongs to the UDP-glycosyltransferase family.</text>
</comment>
<dbReference type="GO" id="GO:0080044">
    <property type="term" value="F:quercetin 7-O-glucosyltransferase activity"/>
    <property type="evidence" value="ECO:0007669"/>
    <property type="project" value="TreeGrafter"/>
</dbReference>
<dbReference type="EC" id="2.4.1.-" evidence="5"/>
<dbReference type="InterPro" id="IPR035595">
    <property type="entry name" value="UDP_glycos_trans_CS"/>
</dbReference>
<evidence type="ECO:0000256" key="5">
    <source>
        <dbReference type="RuleBase" id="RU362057"/>
    </source>
</evidence>
<gene>
    <name evidence="6" type="ORF">SAY87_009747</name>
</gene>
<dbReference type="PANTHER" id="PTHR11926">
    <property type="entry name" value="GLUCOSYL/GLUCURONOSYL TRANSFERASES"/>
    <property type="match status" value="1"/>
</dbReference>
<evidence type="ECO:0000313" key="6">
    <source>
        <dbReference type="EMBL" id="KAK4755990.1"/>
    </source>
</evidence>
<dbReference type="PROSITE" id="PS00375">
    <property type="entry name" value="UDPGT"/>
    <property type="match status" value="1"/>
</dbReference>
<proteinExistence type="inferred from homology"/>
<keyword evidence="2 4" id="KW-0328">Glycosyltransferase</keyword>
<dbReference type="PANTHER" id="PTHR11926:SF1516">
    <property type="entry name" value="GLYCOSYLTRANSFERASE"/>
    <property type="match status" value="1"/>
</dbReference>
<comment type="caution">
    <text evidence="6">The sequence shown here is derived from an EMBL/GenBank/DDBJ whole genome shotgun (WGS) entry which is preliminary data.</text>
</comment>
<name>A0AAN7Q382_9MYRT</name>
<dbReference type="FunFam" id="3.40.50.2000:FF:000040">
    <property type="entry name" value="UDP-glycosyltransferase 76C1"/>
    <property type="match status" value="1"/>
</dbReference>
<evidence type="ECO:0000313" key="7">
    <source>
        <dbReference type="Proteomes" id="UP001345219"/>
    </source>
</evidence>
<dbReference type="Gene3D" id="3.40.50.2000">
    <property type="entry name" value="Glycogen Phosphorylase B"/>
    <property type="match status" value="2"/>
</dbReference>
<dbReference type="EMBL" id="JAXIOK010000014">
    <property type="protein sequence ID" value="KAK4755990.1"/>
    <property type="molecule type" value="Genomic_DNA"/>
</dbReference>
<dbReference type="Proteomes" id="UP001345219">
    <property type="component" value="Chromosome 8"/>
</dbReference>
<dbReference type="AlphaFoldDB" id="A0AAN7Q382"/>
<dbReference type="CDD" id="cd03784">
    <property type="entry name" value="GT1_Gtf-like"/>
    <property type="match status" value="1"/>
</dbReference>
<evidence type="ECO:0000256" key="4">
    <source>
        <dbReference type="RuleBase" id="RU003718"/>
    </source>
</evidence>